<comment type="caution">
    <text evidence="1">The sequence shown here is derived from an EMBL/GenBank/DDBJ whole genome shotgun (WGS) entry which is preliminary data.</text>
</comment>
<feature type="non-terminal residue" evidence="1">
    <location>
        <position position="81"/>
    </location>
</feature>
<evidence type="ECO:0000313" key="1">
    <source>
        <dbReference type="EMBL" id="CAI4009978.1"/>
    </source>
</evidence>
<reference evidence="1" key="1">
    <citation type="submission" date="2022-10" db="EMBL/GenBank/DDBJ databases">
        <authorList>
            <person name="Chen Y."/>
            <person name="Dougan E. K."/>
            <person name="Chan C."/>
            <person name="Rhodes N."/>
            <person name="Thang M."/>
        </authorList>
    </citation>
    <scope>NUCLEOTIDE SEQUENCE</scope>
</reference>
<dbReference type="Proteomes" id="UP001152797">
    <property type="component" value="Unassembled WGS sequence"/>
</dbReference>
<dbReference type="EMBL" id="CAMXCT030004682">
    <property type="protein sequence ID" value="CAL4797290.1"/>
    <property type="molecule type" value="Genomic_DNA"/>
</dbReference>
<proteinExistence type="predicted"/>
<dbReference type="EMBL" id="CAMXCT020004682">
    <property type="protein sequence ID" value="CAL1163353.1"/>
    <property type="molecule type" value="Genomic_DNA"/>
</dbReference>
<accession>A0A9P1DJV7</accession>
<name>A0A9P1DJV7_9DINO</name>
<dbReference type="EMBL" id="CAMXCT010004682">
    <property type="protein sequence ID" value="CAI4009978.1"/>
    <property type="molecule type" value="Genomic_DNA"/>
</dbReference>
<dbReference type="AlphaFoldDB" id="A0A9P1DJV7"/>
<evidence type="ECO:0000313" key="3">
    <source>
        <dbReference type="Proteomes" id="UP001152797"/>
    </source>
</evidence>
<evidence type="ECO:0000313" key="2">
    <source>
        <dbReference type="EMBL" id="CAL1163353.1"/>
    </source>
</evidence>
<protein>
    <submittedName>
        <fullName evidence="1">Uncharacterized protein</fullName>
    </submittedName>
</protein>
<reference evidence="2" key="2">
    <citation type="submission" date="2024-04" db="EMBL/GenBank/DDBJ databases">
        <authorList>
            <person name="Chen Y."/>
            <person name="Shah S."/>
            <person name="Dougan E. K."/>
            <person name="Thang M."/>
            <person name="Chan C."/>
        </authorList>
    </citation>
    <scope>NUCLEOTIDE SEQUENCE [LARGE SCALE GENOMIC DNA]</scope>
</reference>
<feature type="non-terminal residue" evidence="1">
    <location>
        <position position="1"/>
    </location>
</feature>
<keyword evidence="3" id="KW-1185">Reference proteome</keyword>
<sequence length="81" mass="8649">FSHPPLPGWRYGICGLPGLAERVPAICGRFSTTASNHRRHCDAASGALHLRALLGCCWWLAMAAAARHSHDGATGQDGRND</sequence>
<organism evidence="1">
    <name type="scientific">Cladocopium goreaui</name>
    <dbReference type="NCBI Taxonomy" id="2562237"/>
    <lineage>
        <taxon>Eukaryota</taxon>
        <taxon>Sar</taxon>
        <taxon>Alveolata</taxon>
        <taxon>Dinophyceae</taxon>
        <taxon>Suessiales</taxon>
        <taxon>Symbiodiniaceae</taxon>
        <taxon>Cladocopium</taxon>
    </lineage>
</organism>
<gene>
    <name evidence="1" type="ORF">C1SCF055_LOCUS35301</name>
</gene>